<dbReference type="InterPro" id="IPR036909">
    <property type="entry name" value="Cyt_c-like_dom_sf"/>
</dbReference>
<dbReference type="OrthoDB" id="9789237at2"/>
<name>A0A6B8KAG3_9HYPH</name>
<keyword evidence="1" id="KW-0732">Signal</keyword>
<gene>
    <name evidence="2" type="ORF">H2LOC_003570</name>
</gene>
<dbReference type="GO" id="GO:0020037">
    <property type="term" value="F:heme binding"/>
    <property type="evidence" value="ECO:0007669"/>
    <property type="project" value="InterPro"/>
</dbReference>
<evidence type="ECO:0000313" key="3">
    <source>
        <dbReference type="Proteomes" id="UP000309061"/>
    </source>
</evidence>
<evidence type="ECO:0000256" key="1">
    <source>
        <dbReference type="SAM" id="SignalP"/>
    </source>
</evidence>
<dbReference type="AlphaFoldDB" id="A0A6B8KAG3"/>
<dbReference type="GO" id="GO:0009055">
    <property type="term" value="F:electron transfer activity"/>
    <property type="evidence" value="ECO:0007669"/>
    <property type="project" value="InterPro"/>
</dbReference>
<reference evidence="2 3" key="1">
    <citation type="submission" date="2019-11" db="EMBL/GenBank/DDBJ databases">
        <title>The genome sequence of Methylocystis heyeri.</title>
        <authorList>
            <person name="Oshkin I.Y."/>
            <person name="Miroshnikov K."/>
            <person name="Dedysh S.N."/>
        </authorList>
    </citation>
    <scope>NUCLEOTIDE SEQUENCE [LARGE SCALE GENOMIC DNA]</scope>
    <source>
        <strain evidence="2 3">H2</strain>
    </source>
</reference>
<dbReference type="EMBL" id="CP046052">
    <property type="protein sequence ID" value="QGM44839.1"/>
    <property type="molecule type" value="Genomic_DNA"/>
</dbReference>
<proteinExistence type="predicted"/>
<accession>A0A6B8KAG3</accession>
<feature type="signal peptide" evidence="1">
    <location>
        <begin position="1"/>
        <end position="20"/>
    </location>
</feature>
<evidence type="ECO:0000313" key="2">
    <source>
        <dbReference type="EMBL" id="QGM44839.1"/>
    </source>
</evidence>
<sequence>MRTSLILLAIAFASISGAGAKPLTYQLPEETATLRPAPDMETAQNNCAACHSFDYIETQPPKRGREFWEGEVNKMIHSYHAPISETDAKAIADYLSRAY</sequence>
<feature type="chain" id="PRO_5025374667" evidence="1">
    <location>
        <begin position="21"/>
        <end position="99"/>
    </location>
</feature>
<organism evidence="2 3">
    <name type="scientific">Methylocystis heyeri</name>
    <dbReference type="NCBI Taxonomy" id="391905"/>
    <lineage>
        <taxon>Bacteria</taxon>
        <taxon>Pseudomonadati</taxon>
        <taxon>Pseudomonadota</taxon>
        <taxon>Alphaproteobacteria</taxon>
        <taxon>Hyphomicrobiales</taxon>
        <taxon>Methylocystaceae</taxon>
        <taxon>Methylocystis</taxon>
    </lineage>
</organism>
<protein>
    <submittedName>
        <fullName evidence="2">Cytochrome c</fullName>
    </submittedName>
</protein>
<dbReference type="Proteomes" id="UP000309061">
    <property type="component" value="Chromosome"/>
</dbReference>
<dbReference type="Gene3D" id="1.10.760.10">
    <property type="entry name" value="Cytochrome c-like domain"/>
    <property type="match status" value="1"/>
</dbReference>
<dbReference type="KEGG" id="mhey:H2LOC_003570"/>
<dbReference type="RefSeq" id="WP_136495131.1">
    <property type="nucleotide sequence ID" value="NZ_CP046052.1"/>
</dbReference>
<keyword evidence="3" id="KW-1185">Reference proteome</keyword>
<dbReference type="SUPFAM" id="SSF46626">
    <property type="entry name" value="Cytochrome c"/>
    <property type="match status" value="1"/>
</dbReference>